<dbReference type="GO" id="GO:0005891">
    <property type="term" value="C:voltage-gated calcium channel complex"/>
    <property type="evidence" value="ECO:0007669"/>
    <property type="project" value="TreeGrafter"/>
</dbReference>
<keyword evidence="6 16" id="KW-0812">Transmembrane</keyword>
<dbReference type="InterPro" id="IPR005821">
    <property type="entry name" value="Ion_trans_dom"/>
</dbReference>
<dbReference type="OrthoDB" id="426937at2759"/>
<dbReference type="Gene3D" id="1.10.287.70">
    <property type="match status" value="1"/>
</dbReference>
<keyword evidence="12" id="KW-0325">Glycoprotein</keyword>
<keyword evidence="7" id="KW-0106">Calcium</keyword>
<dbReference type="GO" id="GO:0008331">
    <property type="term" value="F:high voltage-gated calcium channel activity"/>
    <property type="evidence" value="ECO:0007669"/>
    <property type="project" value="TreeGrafter"/>
</dbReference>
<evidence type="ECO:0000259" key="17">
    <source>
        <dbReference type="PROSITE" id="PS50106"/>
    </source>
</evidence>
<evidence type="ECO:0000313" key="19">
    <source>
        <dbReference type="EMBL" id="CAI4004175.1"/>
    </source>
</evidence>
<feature type="compositionally biased region" description="Basic residues" evidence="15">
    <location>
        <begin position="9"/>
        <end position="22"/>
    </location>
</feature>
<feature type="compositionally biased region" description="Acidic residues" evidence="15">
    <location>
        <begin position="32"/>
        <end position="41"/>
    </location>
</feature>
<dbReference type="InterPro" id="IPR018247">
    <property type="entry name" value="EF_Hand_1_Ca_BS"/>
</dbReference>
<feature type="transmembrane region" description="Helical" evidence="16">
    <location>
        <begin position="414"/>
        <end position="435"/>
    </location>
</feature>
<dbReference type="EMBL" id="CAMXCT030003380">
    <property type="protein sequence ID" value="CAL4791487.1"/>
    <property type="molecule type" value="Genomic_DNA"/>
</dbReference>
<dbReference type="PROSITE" id="PS50222">
    <property type="entry name" value="EF_HAND_2"/>
    <property type="match status" value="1"/>
</dbReference>
<evidence type="ECO:0000313" key="20">
    <source>
        <dbReference type="EMBL" id="CAL4791487.1"/>
    </source>
</evidence>
<feature type="coiled-coil region" evidence="14">
    <location>
        <begin position="532"/>
        <end position="559"/>
    </location>
</feature>
<evidence type="ECO:0000256" key="14">
    <source>
        <dbReference type="SAM" id="Coils"/>
    </source>
</evidence>
<reference evidence="19" key="1">
    <citation type="submission" date="2022-10" db="EMBL/GenBank/DDBJ databases">
        <authorList>
            <person name="Chen Y."/>
            <person name="Dougan E. K."/>
            <person name="Chan C."/>
            <person name="Rhodes N."/>
            <person name="Thang M."/>
        </authorList>
    </citation>
    <scope>NUCLEOTIDE SEQUENCE</scope>
</reference>
<evidence type="ECO:0000256" key="4">
    <source>
        <dbReference type="ARBA" id="ARBA00022568"/>
    </source>
</evidence>
<dbReference type="InterPro" id="IPR036034">
    <property type="entry name" value="PDZ_sf"/>
</dbReference>
<feature type="transmembrane region" description="Helical" evidence="16">
    <location>
        <begin position="500"/>
        <end position="520"/>
    </location>
</feature>
<keyword evidence="21" id="KW-1185">Reference proteome</keyword>
<evidence type="ECO:0000256" key="6">
    <source>
        <dbReference type="ARBA" id="ARBA00022692"/>
    </source>
</evidence>
<dbReference type="SMART" id="SM00054">
    <property type="entry name" value="EFh"/>
    <property type="match status" value="1"/>
</dbReference>
<dbReference type="Pfam" id="PF13405">
    <property type="entry name" value="EF-hand_6"/>
    <property type="match status" value="1"/>
</dbReference>
<keyword evidence="5" id="KW-0107">Calcium channel</keyword>
<dbReference type="InterPro" id="IPR001478">
    <property type="entry name" value="PDZ"/>
</dbReference>
<dbReference type="AlphaFoldDB" id="A0A9P1D6J7"/>
<evidence type="ECO:0000256" key="2">
    <source>
        <dbReference type="ARBA" id="ARBA00022448"/>
    </source>
</evidence>
<keyword evidence="10" id="KW-0406">Ion transport</keyword>
<dbReference type="InterPro" id="IPR050599">
    <property type="entry name" value="VDCC_alpha-1_subunit"/>
</dbReference>
<evidence type="ECO:0000256" key="12">
    <source>
        <dbReference type="ARBA" id="ARBA00023180"/>
    </source>
</evidence>
<evidence type="ECO:0000256" key="9">
    <source>
        <dbReference type="ARBA" id="ARBA00022989"/>
    </source>
</evidence>
<dbReference type="GO" id="GO:0098703">
    <property type="term" value="P:calcium ion import across plasma membrane"/>
    <property type="evidence" value="ECO:0007669"/>
    <property type="project" value="TreeGrafter"/>
</dbReference>
<feature type="compositionally biased region" description="Polar residues" evidence="15">
    <location>
        <begin position="189"/>
        <end position="198"/>
    </location>
</feature>
<keyword evidence="11 16" id="KW-0472">Membrane</keyword>
<organism evidence="19">
    <name type="scientific">Cladocopium goreaui</name>
    <dbReference type="NCBI Taxonomy" id="2562237"/>
    <lineage>
        <taxon>Eukaryota</taxon>
        <taxon>Sar</taxon>
        <taxon>Alveolata</taxon>
        <taxon>Dinophyceae</taxon>
        <taxon>Suessiales</taxon>
        <taxon>Symbiodiniaceae</taxon>
        <taxon>Cladocopium</taxon>
    </lineage>
</organism>
<comment type="subcellular location">
    <subcellularLocation>
        <location evidence="1">Membrane</location>
        <topology evidence="1">Multi-pass membrane protein</topology>
    </subcellularLocation>
</comment>
<name>A0A9P1D6J7_9DINO</name>
<dbReference type="EMBL" id="CAMXCT020003380">
    <property type="protein sequence ID" value="CAL1157550.1"/>
    <property type="molecule type" value="Genomic_DNA"/>
</dbReference>
<dbReference type="Pfam" id="PF00595">
    <property type="entry name" value="PDZ"/>
    <property type="match status" value="1"/>
</dbReference>
<feature type="region of interest" description="Disordered" evidence="15">
    <location>
        <begin position="171"/>
        <end position="198"/>
    </location>
</feature>
<keyword evidence="2" id="KW-0813">Transport</keyword>
<dbReference type="EMBL" id="CAMXCT010003380">
    <property type="protein sequence ID" value="CAI4004175.1"/>
    <property type="molecule type" value="Genomic_DNA"/>
</dbReference>
<feature type="domain" description="EF-hand" evidence="18">
    <location>
        <begin position="544"/>
        <end position="579"/>
    </location>
</feature>
<dbReference type="Pfam" id="PF00520">
    <property type="entry name" value="Ion_trans"/>
    <property type="match status" value="1"/>
</dbReference>
<dbReference type="GO" id="GO:0005509">
    <property type="term" value="F:calcium ion binding"/>
    <property type="evidence" value="ECO:0007669"/>
    <property type="project" value="InterPro"/>
</dbReference>
<evidence type="ECO:0000256" key="11">
    <source>
        <dbReference type="ARBA" id="ARBA00023136"/>
    </source>
</evidence>
<dbReference type="InterPro" id="IPR011992">
    <property type="entry name" value="EF-hand-dom_pair"/>
</dbReference>
<keyword evidence="8" id="KW-0851">Voltage-gated channel</keyword>
<evidence type="ECO:0000256" key="16">
    <source>
        <dbReference type="SAM" id="Phobius"/>
    </source>
</evidence>
<accession>A0A9P1D6J7</accession>
<sequence>MFGSYRGSRPPKRPRPVRKAAKVPRPERSLADAEDAEEPCNSDEMKVFTRHFGPDVEQLGFRIRWSDGSGQPSVQMLEPNSAAQQRGLQEDDVILAINGIETAGKDRSVLLPSLKERPLELKLSRPEDPAQELAELAAEPVPHEMCEVQASKVEREVAEEPTPKHILTKVLQRSQTDISCGSNEEDSPKSNPITGTGSFRQSVFGDRLGLKKYVEQQDMQETLVSKTVRRILGSTKADGAFNKFRRMATNFAIWWDSLEEPPREGRIFDLVQSRWFQTLSATVIIVNAIVVTWLTDWSLINEGRNMPPNFQFVDLGFLLFYAVEVILRISVSKGFFFVNESATWNIFDLMLVVFSTMDCAFNWPADGNEAPPNNLGYMRVFRMFKFAKILRTIRIISFVRELSMMLESFRKCMVAMFWGLVLLLFLLYVFALVFAQGVASHIAAEEVWTFSEEDRELMMDSFGSVGDSMLSLYLSVTGGNDWSMYYIIMTQIGSFYPAVFLSYTFFFIFALFNILTGVFVERAVAASLPDREELINEERKKLLKQVEELRSLFKALDTDGSGRISKAEFINAMKDDRIVSYMHTLALEMHDAEHFFDIIADNCEEVDIDAFIEHSMAMRGNATALDMRRQLIQLGKVAEQLHVWDAERWPYLQRALRRIGAGRDRVEQSQGLGTRTLSTLIE</sequence>
<keyword evidence="4" id="KW-0109">Calcium transport</keyword>
<dbReference type="Gene3D" id="1.20.120.350">
    <property type="entry name" value="Voltage-gated potassium channels. Chain C"/>
    <property type="match status" value="1"/>
</dbReference>
<feature type="domain" description="PDZ" evidence="17">
    <location>
        <begin position="44"/>
        <end position="127"/>
    </location>
</feature>
<dbReference type="Gene3D" id="2.30.42.10">
    <property type="match status" value="1"/>
</dbReference>
<proteinExistence type="predicted"/>
<feature type="compositionally biased region" description="Polar residues" evidence="15">
    <location>
        <begin position="171"/>
        <end position="182"/>
    </location>
</feature>
<evidence type="ECO:0000256" key="7">
    <source>
        <dbReference type="ARBA" id="ARBA00022837"/>
    </source>
</evidence>
<evidence type="ECO:0000256" key="1">
    <source>
        <dbReference type="ARBA" id="ARBA00004141"/>
    </source>
</evidence>
<dbReference type="PROSITE" id="PS50106">
    <property type="entry name" value="PDZ"/>
    <property type="match status" value="1"/>
</dbReference>
<gene>
    <name evidence="19" type="ORF">C1SCF055_LOCUS29988</name>
</gene>
<dbReference type="SUPFAM" id="SSF47473">
    <property type="entry name" value="EF-hand"/>
    <property type="match status" value="1"/>
</dbReference>
<dbReference type="InterPro" id="IPR027359">
    <property type="entry name" value="Volt_channel_dom_sf"/>
</dbReference>
<evidence type="ECO:0000256" key="3">
    <source>
        <dbReference type="ARBA" id="ARBA00022553"/>
    </source>
</evidence>
<feature type="region of interest" description="Disordered" evidence="15">
    <location>
        <begin position="1"/>
        <end position="42"/>
    </location>
</feature>
<dbReference type="Gene3D" id="1.10.238.10">
    <property type="entry name" value="EF-hand"/>
    <property type="match status" value="1"/>
</dbReference>
<evidence type="ECO:0000256" key="10">
    <source>
        <dbReference type="ARBA" id="ARBA00023065"/>
    </source>
</evidence>
<dbReference type="PROSITE" id="PS00018">
    <property type="entry name" value="EF_HAND_1"/>
    <property type="match status" value="1"/>
</dbReference>
<evidence type="ECO:0000256" key="13">
    <source>
        <dbReference type="ARBA" id="ARBA00023303"/>
    </source>
</evidence>
<dbReference type="InterPro" id="IPR002048">
    <property type="entry name" value="EF_hand_dom"/>
</dbReference>
<keyword evidence="3" id="KW-0597">Phosphoprotein</keyword>
<evidence type="ECO:0000259" key="18">
    <source>
        <dbReference type="PROSITE" id="PS50222"/>
    </source>
</evidence>
<evidence type="ECO:0000313" key="21">
    <source>
        <dbReference type="Proteomes" id="UP001152797"/>
    </source>
</evidence>
<dbReference type="PANTHER" id="PTHR45628:SF7">
    <property type="entry name" value="VOLTAGE-DEPENDENT CALCIUM CHANNEL TYPE A SUBUNIT ALPHA-1"/>
    <property type="match status" value="1"/>
</dbReference>
<dbReference type="Proteomes" id="UP001152797">
    <property type="component" value="Unassembled WGS sequence"/>
</dbReference>
<protein>
    <submittedName>
        <fullName evidence="20">Voltage-dependent T-type calcium channel subunit alpha-1G</fullName>
    </submittedName>
</protein>
<dbReference type="SUPFAM" id="SSF50156">
    <property type="entry name" value="PDZ domain-like"/>
    <property type="match status" value="1"/>
</dbReference>
<reference evidence="20 21" key="2">
    <citation type="submission" date="2024-05" db="EMBL/GenBank/DDBJ databases">
        <authorList>
            <person name="Chen Y."/>
            <person name="Shah S."/>
            <person name="Dougan E. K."/>
            <person name="Thang M."/>
            <person name="Chan C."/>
        </authorList>
    </citation>
    <scope>NUCLEOTIDE SEQUENCE [LARGE SCALE GENOMIC DNA]</scope>
</reference>
<keyword evidence="14" id="KW-0175">Coiled coil</keyword>
<dbReference type="SUPFAM" id="SSF81324">
    <property type="entry name" value="Voltage-gated potassium channels"/>
    <property type="match status" value="1"/>
</dbReference>
<dbReference type="PANTHER" id="PTHR45628">
    <property type="entry name" value="VOLTAGE-DEPENDENT CALCIUM CHANNEL TYPE A SUBUNIT ALPHA-1"/>
    <property type="match status" value="1"/>
</dbReference>
<evidence type="ECO:0000256" key="15">
    <source>
        <dbReference type="SAM" id="MobiDB-lite"/>
    </source>
</evidence>
<evidence type="ECO:0000256" key="8">
    <source>
        <dbReference type="ARBA" id="ARBA00022882"/>
    </source>
</evidence>
<evidence type="ECO:0000256" key="5">
    <source>
        <dbReference type="ARBA" id="ARBA00022673"/>
    </source>
</evidence>
<comment type="caution">
    <text evidence="19">The sequence shown here is derived from an EMBL/GenBank/DDBJ whole genome shotgun (WGS) entry which is preliminary data.</text>
</comment>
<keyword evidence="9 16" id="KW-1133">Transmembrane helix</keyword>
<dbReference type="SMART" id="SM00228">
    <property type="entry name" value="PDZ"/>
    <property type="match status" value="1"/>
</dbReference>
<keyword evidence="13" id="KW-0407">Ion channel</keyword>